<comment type="subcellular location">
    <subcellularLocation>
        <location evidence="1">Cell membrane</location>
        <topology evidence="1">Multi-pass membrane protein</topology>
    </subcellularLocation>
</comment>
<feature type="transmembrane region" description="Helical" evidence="10">
    <location>
        <begin position="124"/>
        <end position="148"/>
    </location>
</feature>
<evidence type="ECO:0000313" key="12">
    <source>
        <dbReference type="Proteomes" id="UP000515163"/>
    </source>
</evidence>
<dbReference type="InterPro" id="IPR000276">
    <property type="entry name" value="GPCR_Rhodpsn"/>
</dbReference>
<comment type="similarity">
    <text evidence="9">Belongs to the G-protein coupled receptor 1 family.</text>
</comment>
<keyword evidence="3 9" id="KW-0812">Transmembrane</keyword>
<keyword evidence="5 9" id="KW-0297">G-protein coupled receptor</keyword>
<dbReference type="PANTHER" id="PTHR24248">
    <property type="entry name" value="ADRENERGIC RECEPTOR-RELATED G-PROTEIN COUPLED RECEPTOR"/>
    <property type="match status" value="1"/>
</dbReference>
<feature type="transmembrane region" description="Helical" evidence="10">
    <location>
        <begin position="296"/>
        <end position="322"/>
    </location>
</feature>
<reference evidence="13" key="1">
    <citation type="submission" date="2025-08" db="UniProtKB">
        <authorList>
            <consortium name="RefSeq"/>
        </authorList>
    </citation>
    <scope>IDENTIFICATION</scope>
    <source>
        <tissue evidence="13">Tentacle</tissue>
    </source>
</reference>
<evidence type="ECO:0000256" key="9">
    <source>
        <dbReference type="RuleBase" id="RU000688"/>
    </source>
</evidence>
<feature type="transmembrane region" description="Helical" evidence="10">
    <location>
        <begin position="168"/>
        <end position="192"/>
    </location>
</feature>
<keyword evidence="6 10" id="KW-0472">Membrane</keyword>
<gene>
    <name evidence="13" type="primary">LOC116295255</name>
</gene>
<evidence type="ECO:0000256" key="8">
    <source>
        <dbReference type="ARBA" id="ARBA00023224"/>
    </source>
</evidence>
<evidence type="ECO:0000256" key="3">
    <source>
        <dbReference type="ARBA" id="ARBA00022692"/>
    </source>
</evidence>
<feature type="transmembrane region" description="Helical" evidence="10">
    <location>
        <begin position="41"/>
        <end position="61"/>
    </location>
</feature>
<dbReference type="SMART" id="SM01381">
    <property type="entry name" value="7TM_GPCR_Srsx"/>
    <property type="match status" value="1"/>
</dbReference>
<dbReference type="Pfam" id="PF00001">
    <property type="entry name" value="7tm_1"/>
    <property type="match status" value="1"/>
</dbReference>
<keyword evidence="4 10" id="KW-1133">Transmembrane helix</keyword>
<sequence length="344" mass="38687">MENMAELVVMTIIMISIALAAIGGNLLVIVAVLWNKRIRTVPNFLFINLAVADFFQGLVSIPLRLTEQLNHSDIKPLVPCLVVIPLTILFYSASNINLTVISLDRFVALYKPMHYKNIVTPCKVITTVLISWIIALVLALLPIMGWGPKNDIDLIDICLFSTTLTKEYLFMLFTVINFVVLVILGITNIYILRTARKQIRRIHVVTNVRVLDQNTDSMSTMNQTAETTGPTGSKRSGISSFASFRRRAHANATRFSGRRERKATKVVLIIVGLFIILTVPITVIDILGVFDVDVDVPLLLIKITACMAYSNACLNVFIYAGYNKDMRDTLTMMYLRLKCFLRRQ</sequence>
<keyword evidence="12" id="KW-1185">Reference proteome</keyword>
<dbReference type="RefSeq" id="XP_031558887.1">
    <property type="nucleotide sequence ID" value="XM_031703027.1"/>
</dbReference>
<dbReference type="InParanoid" id="A0A6P8I1X6"/>
<evidence type="ECO:0000256" key="6">
    <source>
        <dbReference type="ARBA" id="ARBA00023136"/>
    </source>
</evidence>
<dbReference type="Gene3D" id="1.20.1070.10">
    <property type="entry name" value="Rhodopsin 7-helix transmembrane proteins"/>
    <property type="match status" value="1"/>
</dbReference>
<keyword evidence="8 9" id="KW-0807">Transducer</keyword>
<proteinExistence type="inferred from homology"/>
<feature type="transmembrane region" description="Helical" evidence="10">
    <location>
        <begin position="81"/>
        <end position="103"/>
    </location>
</feature>
<organism evidence="12 13">
    <name type="scientific">Actinia tenebrosa</name>
    <name type="common">Australian red waratah sea anemone</name>
    <dbReference type="NCBI Taxonomy" id="6105"/>
    <lineage>
        <taxon>Eukaryota</taxon>
        <taxon>Metazoa</taxon>
        <taxon>Cnidaria</taxon>
        <taxon>Anthozoa</taxon>
        <taxon>Hexacorallia</taxon>
        <taxon>Actiniaria</taxon>
        <taxon>Actiniidae</taxon>
        <taxon>Actinia</taxon>
    </lineage>
</organism>
<evidence type="ECO:0000256" key="1">
    <source>
        <dbReference type="ARBA" id="ARBA00004651"/>
    </source>
</evidence>
<dbReference type="AlphaFoldDB" id="A0A6P8I1X6"/>
<dbReference type="PROSITE" id="PS50262">
    <property type="entry name" value="G_PROTEIN_RECEP_F1_2"/>
    <property type="match status" value="1"/>
</dbReference>
<keyword evidence="2" id="KW-1003">Cell membrane</keyword>
<evidence type="ECO:0000313" key="13">
    <source>
        <dbReference type="RefSeq" id="XP_031558887.1"/>
    </source>
</evidence>
<evidence type="ECO:0000256" key="4">
    <source>
        <dbReference type="ARBA" id="ARBA00022989"/>
    </source>
</evidence>
<feature type="transmembrane region" description="Helical" evidence="10">
    <location>
        <begin position="12"/>
        <end position="34"/>
    </location>
</feature>
<accession>A0A6P8I1X6</accession>
<dbReference type="Proteomes" id="UP000515163">
    <property type="component" value="Unplaced"/>
</dbReference>
<evidence type="ECO:0000256" key="10">
    <source>
        <dbReference type="SAM" id="Phobius"/>
    </source>
</evidence>
<evidence type="ECO:0000256" key="7">
    <source>
        <dbReference type="ARBA" id="ARBA00023170"/>
    </source>
</evidence>
<evidence type="ECO:0000256" key="2">
    <source>
        <dbReference type="ARBA" id="ARBA00022475"/>
    </source>
</evidence>
<protein>
    <submittedName>
        <fullName evidence="13">Probable G-protein coupled receptor No18</fullName>
    </submittedName>
</protein>
<dbReference type="PROSITE" id="PS00237">
    <property type="entry name" value="G_PROTEIN_RECEP_F1_1"/>
    <property type="match status" value="1"/>
</dbReference>
<name>A0A6P8I1X6_ACTTE</name>
<dbReference type="SUPFAM" id="SSF81321">
    <property type="entry name" value="Family A G protein-coupled receptor-like"/>
    <property type="match status" value="1"/>
</dbReference>
<evidence type="ECO:0000256" key="5">
    <source>
        <dbReference type="ARBA" id="ARBA00023040"/>
    </source>
</evidence>
<dbReference type="GO" id="GO:0004930">
    <property type="term" value="F:G protein-coupled receptor activity"/>
    <property type="evidence" value="ECO:0007669"/>
    <property type="project" value="UniProtKB-KW"/>
</dbReference>
<dbReference type="GO" id="GO:0005886">
    <property type="term" value="C:plasma membrane"/>
    <property type="evidence" value="ECO:0007669"/>
    <property type="project" value="UniProtKB-SubCell"/>
</dbReference>
<dbReference type="GeneID" id="116295255"/>
<dbReference type="InterPro" id="IPR017452">
    <property type="entry name" value="GPCR_Rhodpsn_7TM"/>
</dbReference>
<feature type="domain" description="G-protein coupled receptors family 1 profile" evidence="11">
    <location>
        <begin position="24"/>
        <end position="319"/>
    </location>
</feature>
<dbReference type="KEGG" id="aten:116295255"/>
<dbReference type="PRINTS" id="PR00237">
    <property type="entry name" value="GPCRRHODOPSN"/>
</dbReference>
<keyword evidence="7 9" id="KW-0675">Receptor</keyword>
<evidence type="ECO:0000259" key="11">
    <source>
        <dbReference type="PROSITE" id="PS50262"/>
    </source>
</evidence>
<feature type="transmembrane region" description="Helical" evidence="10">
    <location>
        <begin position="266"/>
        <end position="290"/>
    </location>
</feature>
<dbReference type="OrthoDB" id="5975661at2759"/>